<name>A0ABR1JD46_9AGAR</name>
<dbReference type="Proteomes" id="UP001498398">
    <property type="component" value="Unassembled WGS sequence"/>
</dbReference>
<evidence type="ECO:0008006" key="3">
    <source>
        <dbReference type="Google" id="ProtNLM"/>
    </source>
</evidence>
<proteinExistence type="predicted"/>
<evidence type="ECO:0000313" key="1">
    <source>
        <dbReference type="EMBL" id="KAK7453512.1"/>
    </source>
</evidence>
<keyword evidence="2" id="KW-1185">Reference proteome</keyword>
<dbReference type="SUPFAM" id="SSF51905">
    <property type="entry name" value="FAD/NAD(P)-binding domain"/>
    <property type="match status" value="1"/>
</dbReference>
<comment type="caution">
    <text evidence="1">The sequence shown here is derived from an EMBL/GenBank/DDBJ whole genome shotgun (WGS) entry which is preliminary data.</text>
</comment>
<accession>A0ABR1JD46</accession>
<gene>
    <name evidence="1" type="ORF">VKT23_011791</name>
</gene>
<evidence type="ECO:0000313" key="2">
    <source>
        <dbReference type="Proteomes" id="UP001498398"/>
    </source>
</evidence>
<protein>
    <recommendedName>
        <fullName evidence="3">FAD/NAD(P)-binding domain-containing protein</fullName>
    </recommendedName>
</protein>
<sequence>MDVSSLPWLTVALAVPVLLRHAAQKFRQHLLKKETALMDWPLLGRPRAEKDKIPGTVVICGGSLAGLLAARVCHDHFERVVIVEAEAWLSTEDGIKVESWTQTNKRARVMQYTSLHGNLVPVTDGLLRLFPDFEAECKRSRIKLVPADFKAVLAGHKCLVPYDEFGGLLPRTIQAGRQATETLIRRLTLNSKEYPNISQISGTVTGTNVDPGNPNFLKTVCIQTATGPEEIDAALVIDCTGPAKAGQEWIRNAGFGGEPKALDKLTVTYDPRVRYSSFIFRITADLAARVPEYEKEHSTGALFMFKGDPNVSPTICAAMKIEEDFGKLFYTPFVTWGSEELPDNVEGIRKFLKSDKSSAPIPQWIWDFFDICEEVEDTMIFRKVRVPSPYWVHYESSNDLPANWIALGDSVSRINPAFGQGTTKAMMGAVSLNNVLEVGKSIPRDFSRRFFHAQADKIAPVWAADKLIGVYQSHTTFYFFIGLDHDIDVQIIRTKRQFPKKAKHLKMGLLFGGT</sequence>
<reference evidence="1 2" key="1">
    <citation type="submission" date="2024-01" db="EMBL/GenBank/DDBJ databases">
        <title>A draft genome for the cacao thread blight pathogen Marasmiellus scandens.</title>
        <authorList>
            <person name="Baruah I.K."/>
            <person name="Leung J."/>
            <person name="Bukari Y."/>
            <person name="Amoako-Attah I."/>
            <person name="Meinhardt L.W."/>
            <person name="Bailey B.A."/>
            <person name="Cohen S.P."/>
        </authorList>
    </citation>
    <scope>NUCLEOTIDE SEQUENCE [LARGE SCALE GENOMIC DNA]</scope>
    <source>
        <strain evidence="1 2">GH-19</strain>
    </source>
</reference>
<dbReference type="EMBL" id="JBANRG010000026">
    <property type="protein sequence ID" value="KAK7453512.1"/>
    <property type="molecule type" value="Genomic_DNA"/>
</dbReference>
<organism evidence="1 2">
    <name type="scientific">Marasmiellus scandens</name>
    <dbReference type="NCBI Taxonomy" id="2682957"/>
    <lineage>
        <taxon>Eukaryota</taxon>
        <taxon>Fungi</taxon>
        <taxon>Dikarya</taxon>
        <taxon>Basidiomycota</taxon>
        <taxon>Agaricomycotina</taxon>
        <taxon>Agaricomycetes</taxon>
        <taxon>Agaricomycetidae</taxon>
        <taxon>Agaricales</taxon>
        <taxon>Marasmiineae</taxon>
        <taxon>Omphalotaceae</taxon>
        <taxon>Marasmiellus</taxon>
    </lineage>
</organism>
<dbReference type="InterPro" id="IPR036188">
    <property type="entry name" value="FAD/NAD-bd_sf"/>
</dbReference>